<protein>
    <submittedName>
        <fullName evidence="8">Uncharacterized membrane-anchored protein YitT (DUF2179 family)</fullName>
    </submittedName>
</protein>
<evidence type="ECO:0000313" key="8">
    <source>
        <dbReference type="EMBL" id="TCO84324.1"/>
    </source>
</evidence>
<organism evidence="8 9">
    <name type="scientific">Frisingicoccus caecimuris</name>
    <dbReference type="NCBI Taxonomy" id="1796636"/>
    <lineage>
        <taxon>Bacteria</taxon>
        <taxon>Bacillati</taxon>
        <taxon>Bacillota</taxon>
        <taxon>Clostridia</taxon>
        <taxon>Lachnospirales</taxon>
        <taxon>Lachnospiraceae</taxon>
        <taxon>Frisingicoccus</taxon>
    </lineage>
</organism>
<feature type="transmembrane region" description="Helical" evidence="6">
    <location>
        <begin position="12"/>
        <end position="35"/>
    </location>
</feature>
<name>A0A4R2LCQ6_9FIRM</name>
<evidence type="ECO:0000256" key="2">
    <source>
        <dbReference type="ARBA" id="ARBA00022475"/>
    </source>
</evidence>
<evidence type="ECO:0000313" key="9">
    <source>
        <dbReference type="Proteomes" id="UP000295711"/>
    </source>
</evidence>
<feature type="transmembrane region" description="Helical" evidence="6">
    <location>
        <begin position="47"/>
        <end position="73"/>
    </location>
</feature>
<evidence type="ECO:0000256" key="5">
    <source>
        <dbReference type="ARBA" id="ARBA00023136"/>
    </source>
</evidence>
<keyword evidence="2" id="KW-1003">Cell membrane</keyword>
<dbReference type="GO" id="GO:0005886">
    <property type="term" value="C:plasma membrane"/>
    <property type="evidence" value="ECO:0007669"/>
    <property type="project" value="UniProtKB-SubCell"/>
</dbReference>
<comment type="caution">
    <text evidence="8">The sequence shown here is derived from an EMBL/GenBank/DDBJ whole genome shotgun (WGS) entry which is preliminary data.</text>
</comment>
<evidence type="ECO:0000256" key="4">
    <source>
        <dbReference type="ARBA" id="ARBA00022989"/>
    </source>
</evidence>
<feature type="domain" description="DUF2179" evidence="7">
    <location>
        <begin position="226"/>
        <end position="280"/>
    </location>
</feature>
<keyword evidence="9" id="KW-1185">Reference proteome</keyword>
<feature type="transmembrane region" description="Helical" evidence="6">
    <location>
        <begin position="80"/>
        <end position="99"/>
    </location>
</feature>
<sequence>MEQKFQGKERVLDLIFEVGGIFIMSIGIHCFLVPANIAPGGISGVAILIQYLWGLPIGMMTFVINVPIFVLSWRYLGRKYTLQSFGAVLLSTVILDYIVTPWLPMYTGERLIGSLFGGVFMGTGLGLVFLRGFSTGGTDAISFLLQLKFPHLPIGRALMMVDGLVLAISVFVFHNIEAGLFGVVALFAQTKVIDSIVYGSEHGQMFLIVSDKNMEIKDKILVDVDRGATILKAVGAYTMEERAVLLCAARKSQFGQIKRIVREVDPNAFFIVSEVSQILGEGFKPVSNDM</sequence>
<dbReference type="Pfam" id="PF10035">
    <property type="entry name" value="DUF2179"/>
    <property type="match status" value="1"/>
</dbReference>
<evidence type="ECO:0000256" key="6">
    <source>
        <dbReference type="SAM" id="Phobius"/>
    </source>
</evidence>
<dbReference type="PANTHER" id="PTHR33545">
    <property type="entry name" value="UPF0750 MEMBRANE PROTEIN YITT-RELATED"/>
    <property type="match status" value="1"/>
</dbReference>
<dbReference type="InterPro" id="IPR003740">
    <property type="entry name" value="YitT"/>
</dbReference>
<proteinExistence type="predicted"/>
<dbReference type="PANTHER" id="PTHR33545:SF5">
    <property type="entry name" value="UPF0750 MEMBRANE PROTEIN YITT"/>
    <property type="match status" value="1"/>
</dbReference>
<keyword evidence="4 6" id="KW-1133">Transmembrane helix</keyword>
<dbReference type="PIRSF" id="PIRSF006483">
    <property type="entry name" value="Membrane_protein_YitT"/>
    <property type="match status" value="1"/>
</dbReference>
<comment type="subcellular location">
    <subcellularLocation>
        <location evidence="1">Cell membrane</location>
        <topology evidence="1">Multi-pass membrane protein</topology>
    </subcellularLocation>
</comment>
<gene>
    <name evidence="8" type="ORF">EV212_10884</name>
</gene>
<reference evidence="8 9" key="1">
    <citation type="submission" date="2019-03" db="EMBL/GenBank/DDBJ databases">
        <title>Genomic Encyclopedia of Type Strains, Phase IV (KMG-IV): sequencing the most valuable type-strain genomes for metagenomic binning, comparative biology and taxonomic classification.</title>
        <authorList>
            <person name="Goeker M."/>
        </authorList>
    </citation>
    <scope>NUCLEOTIDE SEQUENCE [LARGE SCALE GENOMIC DNA]</scope>
    <source>
        <strain evidence="8 9">DSM 28559</strain>
    </source>
</reference>
<accession>A0A4R2LCQ6</accession>
<dbReference type="Proteomes" id="UP000295711">
    <property type="component" value="Unassembled WGS sequence"/>
</dbReference>
<dbReference type="InterPro" id="IPR019264">
    <property type="entry name" value="DUF2179"/>
</dbReference>
<dbReference type="EMBL" id="SLXA01000008">
    <property type="protein sequence ID" value="TCO84324.1"/>
    <property type="molecule type" value="Genomic_DNA"/>
</dbReference>
<feature type="transmembrane region" description="Helical" evidence="6">
    <location>
        <begin position="111"/>
        <end position="133"/>
    </location>
</feature>
<keyword evidence="5 6" id="KW-0472">Membrane</keyword>
<dbReference type="InterPro" id="IPR015867">
    <property type="entry name" value="N-reg_PII/ATP_PRibTrfase_C"/>
</dbReference>
<dbReference type="InterPro" id="IPR051461">
    <property type="entry name" value="UPF0750_membrane"/>
</dbReference>
<dbReference type="Pfam" id="PF02588">
    <property type="entry name" value="YitT_membrane"/>
    <property type="match status" value="1"/>
</dbReference>
<evidence type="ECO:0000256" key="1">
    <source>
        <dbReference type="ARBA" id="ARBA00004651"/>
    </source>
</evidence>
<dbReference type="CDD" id="cd16380">
    <property type="entry name" value="YitT_C"/>
    <property type="match status" value="1"/>
</dbReference>
<dbReference type="AlphaFoldDB" id="A0A4R2LCQ6"/>
<dbReference type="RefSeq" id="WP_165873347.1">
    <property type="nucleotide sequence ID" value="NZ_JANKAQ010000009.1"/>
</dbReference>
<keyword evidence="3 6" id="KW-0812">Transmembrane</keyword>
<dbReference type="Gene3D" id="3.30.70.120">
    <property type="match status" value="1"/>
</dbReference>
<evidence type="ECO:0000259" key="7">
    <source>
        <dbReference type="Pfam" id="PF10035"/>
    </source>
</evidence>
<evidence type="ECO:0000256" key="3">
    <source>
        <dbReference type="ARBA" id="ARBA00022692"/>
    </source>
</evidence>